<evidence type="ECO:0000256" key="1">
    <source>
        <dbReference type="SAM" id="MobiDB-lite"/>
    </source>
</evidence>
<proteinExistence type="predicted"/>
<protein>
    <submittedName>
        <fullName evidence="2">Uncharacterized protein</fullName>
    </submittedName>
</protein>
<dbReference type="AlphaFoldDB" id="A0A8J5R5D2"/>
<accession>A0A8J5R5D2</accession>
<reference evidence="2" key="2">
    <citation type="submission" date="2021-02" db="EMBL/GenBank/DDBJ databases">
        <authorList>
            <person name="Kimball J.A."/>
            <person name="Haas M.W."/>
            <person name="Macchietto M."/>
            <person name="Kono T."/>
            <person name="Duquette J."/>
            <person name="Shao M."/>
        </authorList>
    </citation>
    <scope>NUCLEOTIDE SEQUENCE</scope>
    <source>
        <tissue evidence="2">Fresh leaf tissue</tissue>
    </source>
</reference>
<gene>
    <name evidence="2" type="ORF">GUJ93_ZPchr0008g13032</name>
</gene>
<name>A0A8J5R5D2_ZIZPA</name>
<evidence type="ECO:0000313" key="3">
    <source>
        <dbReference type="Proteomes" id="UP000729402"/>
    </source>
</evidence>
<evidence type="ECO:0000313" key="2">
    <source>
        <dbReference type="EMBL" id="KAG8046541.1"/>
    </source>
</evidence>
<feature type="region of interest" description="Disordered" evidence="1">
    <location>
        <begin position="1"/>
        <end position="49"/>
    </location>
</feature>
<sequence>MRFSTTASWGSMASASASREAVGPRPAHRRPHTVPSPATDPGRPLVPGHGVHEFLRARIGRPGNPRLLEPGEQGGFGRRGGGVLCGGGGGGERGRKGVGGALVIDAAAAPAPATARLVMPAVAVVGGRRVEGSACGEDGGPRLDCFTLLACSRGDGGWHSLVESWWCARFIRRGRKLSDTHVNSGREQLDIVI</sequence>
<feature type="compositionally biased region" description="Low complexity" evidence="1">
    <location>
        <begin position="1"/>
        <end position="18"/>
    </location>
</feature>
<reference evidence="2" key="1">
    <citation type="journal article" date="2021" name="bioRxiv">
        <title>Whole Genome Assembly and Annotation of Northern Wild Rice, Zizania palustris L., Supports a Whole Genome Duplication in the Zizania Genus.</title>
        <authorList>
            <person name="Haas M."/>
            <person name="Kono T."/>
            <person name="Macchietto M."/>
            <person name="Millas R."/>
            <person name="McGilp L."/>
            <person name="Shao M."/>
            <person name="Duquette J."/>
            <person name="Hirsch C.N."/>
            <person name="Kimball J."/>
        </authorList>
    </citation>
    <scope>NUCLEOTIDE SEQUENCE</scope>
    <source>
        <tissue evidence="2">Fresh leaf tissue</tissue>
    </source>
</reference>
<organism evidence="2 3">
    <name type="scientific">Zizania palustris</name>
    <name type="common">Northern wild rice</name>
    <dbReference type="NCBI Taxonomy" id="103762"/>
    <lineage>
        <taxon>Eukaryota</taxon>
        <taxon>Viridiplantae</taxon>
        <taxon>Streptophyta</taxon>
        <taxon>Embryophyta</taxon>
        <taxon>Tracheophyta</taxon>
        <taxon>Spermatophyta</taxon>
        <taxon>Magnoliopsida</taxon>
        <taxon>Liliopsida</taxon>
        <taxon>Poales</taxon>
        <taxon>Poaceae</taxon>
        <taxon>BOP clade</taxon>
        <taxon>Oryzoideae</taxon>
        <taxon>Oryzeae</taxon>
        <taxon>Zizaniinae</taxon>
        <taxon>Zizania</taxon>
    </lineage>
</organism>
<dbReference type="EMBL" id="JAAALK010000290">
    <property type="protein sequence ID" value="KAG8046540.1"/>
    <property type="molecule type" value="Genomic_DNA"/>
</dbReference>
<dbReference type="Proteomes" id="UP000729402">
    <property type="component" value="Unassembled WGS sequence"/>
</dbReference>
<dbReference type="EMBL" id="JAAALK010000290">
    <property type="protein sequence ID" value="KAG8046541.1"/>
    <property type="molecule type" value="Genomic_DNA"/>
</dbReference>
<keyword evidence="3" id="KW-1185">Reference proteome</keyword>
<comment type="caution">
    <text evidence="2">The sequence shown here is derived from an EMBL/GenBank/DDBJ whole genome shotgun (WGS) entry which is preliminary data.</text>
</comment>